<feature type="transmembrane region" description="Helical" evidence="1">
    <location>
        <begin position="9"/>
        <end position="32"/>
    </location>
</feature>
<keyword evidence="1" id="KW-0812">Transmembrane</keyword>
<evidence type="ECO:0000313" key="2">
    <source>
        <dbReference type="EMBL" id="GAA0864293.1"/>
    </source>
</evidence>
<keyword evidence="3" id="KW-1185">Reference proteome</keyword>
<keyword evidence="1" id="KW-1133">Transmembrane helix</keyword>
<sequence>MNTNLKKKFLFWGIDFAYAIVFGLIIGVDFGFDVSKRLNKFLG</sequence>
<dbReference type="RefSeq" id="WP_270647423.1">
    <property type="nucleotide sequence ID" value="NZ_BAAACP010000009.1"/>
</dbReference>
<dbReference type="Proteomes" id="UP001400965">
    <property type="component" value="Unassembled WGS sequence"/>
</dbReference>
<evidence type="ECO:0000256" key="1">
    <source>
        <dbReference type="SAM" id="Phobius"/>
    </source>
</evidence>
<reference evidence="2 3" key="1">
    <citation type="journal article" date="2019" name="Int. J. Syst. Evol. Microbiol.">
        <title>The Global Catalogue of Microorganisms (GCM) 10K type strain sequencing project: providing services to taxonomists for standard genome sequencing and annotation.</title>
        <authorList>
            <consortium name="The Broad Institute Genomics Platform"/>
            <consortium name="The Broad Institute Genome Sequencing Center for Infectious Disease"/>
            <person name="Wu L."/>
            <person name="Ma J."/>
        </authorList>
    </citation>
    <scope>NUCLEOTIDE SEQUENCE [LARGE SCALE GENOMIC DNA]</scope>
    <source>
        <strain evidence="2 3">JCM 6486</strain>
    </source>
</reference>
<protein>
    <submittedName>
        <fullName evidence="2">Uncharacterized protein</fullName>
    </submittedName>
</protein>
<proteinExistence type="predicted"/>
<accession>A0ABN1M5V5</accession>
<name>A0ABN1M5V5_9FIRM</name>
<comment type="caution">
    <text evidence="2">The sequence shown here is derived from an EMBL/GenBank/DDBJ whole genome shotgun (WGS) entry which is preliminary data.</text>
</comment>
<gene>
    <name evidence="2" type="ORF">GCM10008917_17180</name>
</gene>
<dbReference type="EMBL" id="BAAACP010000009">
    <property type="protein sequence ID" value="GAA0864293.1"/>
    <property type="molecule type" value="Genomic_DNA"/>
</dbReference>
<evidence type="ECO:0000313" key="3">
    <source>
        <dbReference type="Proteomes" id="UP001400965"/>
    </source>
</evidence>
<keyword evidence="1" id="KW-0472">Membrane</keyword>
<organism evidence="2 3">
    <name type="scientific">Paraclostridium tenue</name>
    <dbReference type="NCBI Taxonomy" id="1737"/>
    <lineage>
        <taxon>Bacteria</taxon>
        <taxon>Bacillati</taxon>
        <taxon>Bacillota</taxon>
        <taxon>Clostridia</taxon>
        <taxon>Peptostreptococcales</taxon>
        <taxon>Peptostreptococcaceae</taxon>
        <taxon>Paraclostridium</taxon>
    </lineage>
</organism>